<dbReference type="Pfam" id="PF00108">
    <property type="entry name" value="Thiolase_N"/>
    <property type="match status" value="1"/>
</dbReference>
<dbReference type="EC" id="2.3.1.16" evidence="7"/>
<dbReference type="EMBL" id="QUBR01000001">
    <property type="protein sequence ID" value="REK72772.1"/>
    <property type="molecule type" value="Genomic_DNA"/>
</dbReference>
<dbReference type="OrthoDB" id="4440515at2"/>
<evidence type="ECO:0000313" key="7">
    <source>
        <dbReference type="EMBL" id="REK72772.1"/>
    </source>
</evidence>
<protein>
    <submittedName>
        <fullName evidence="7">Acetyl-CoA C-acyltransferase</fullName>
        <ecNumber evidence="7">2.3.1.16</ecNumber>
    </submittedName>
</protein>
<organism evidence="7 8">
    <name type="scientific">Aeromicrobium endophyticum</name>
    <dbReference type="NCBI Taxonomy" id="2292704"/>
    <lineage>
        <taxon>Bacteria</taxon>
        <taxon>Bacillati</taxon>
        <taxon>Actinomycetota</taxon>
        <taxon>Actinomycetes</taxon>
        <taxon>Propionibacteriales</taxon>
        <taxon>Nocardioidaceae</taxon>
        <taxon>Aeromicrobium</taxon>
    </lineage>
</organism>
<name>A0A371PA41_9ACTN</name>
<evidence type="ECO:0000256" key="4">
    <source>
        <dbReference type="RuleBase" id="RU003557"/>
    </source>
</evidence>
<sequence length="411" mass="42057">MPAPSEAFVLDYVRTPRGKASRKGSLSSHSPLDLVVHLQNALVERNGLDVEAIDDVTLGCASQVDEQGSNIARTAALLAGWGDSVPGGTINRFCASGVDAVGQTAARIRADDLRLAVAGGVESVSRVPMFVDRGPLWADAEIIRTIGSVHMGIAADLNATMDGFTREQLDAYGLETQLKAAKARADGAFARSLVPVPPKGDGPGLDHDELVRPDTTLEGLAALPPAFAELGAGGQDAIALGALAASPGEGVPSIDHLHTVGTSPAMADASALLLLGNAEAAERAGLAPRARIIGSASTSVNPVVMLTAGQSAVEQVIARAGLTANDIDVFEFAEAFSALCMRFRRDLDAGPDRMNPNGGTMAMGHAFGATGAILVGSCVEELERRDGRYGVAAVSGAAGLGVAVLVERIAS</sequence>
<dbReference type="InterPro" id="IPR020615">
    <property type="entry name" value="Thiolase_acyl_enz_int_AS"/>
</dbReference>
<keyword evidence="3 4" id="KW-0012">Acyltransferase</keyword>
<evidence type="ECO:0000256" key="3">
    <source>
        <dbReference type="ARBA" id="ARBA00023315"/>
    </source>
</evidence>
<dbReference type="NCBIfam" id="TIGR01930">
    <property type="entry name" value="AcCoA-C-Actrans"/>
    <property type="match status" value="1"/>
</dbReference>
<dbReference type="GO" id="GO:0003988">
    <property type="term" value="F:acetyl-CoA C-acyltransferase activity"/>
    <property type="evidence" value="ECO:0007669"/>
    <property type="project" value="UniProtKB-EC"/>
</dbReference>
<dbReference type="CDD" id="cd00751">
    <property type="entry name" value="thiolase"/>
    <property type="match status" value="1"/>
</dbReference>
<comment type="similarity">
    <text evidence="1 4">Belongs to the thiolase-like superfamily. Thiolase family.</text>
</comment>
<keyword evidence="8" id="KW-1185">Reference proteome</keyword>
<dbReference type="InterPro" id="IPR016039">
    <property type="entry name" value="Thiolase-like"/>
</dbReference>
<evidence type="ECO:0000259" key="5">
    <source>
        <dbReference type="Pfam" id="PF00108"/>
    </source>
</evidence>
<comment type="caution">
    <text evidence="7">The sequence shown here is derived from an EMBL/GenBank/DDBJ whole genome shotgun (WGS) entry which is preliminary data.</text>
</comment>
<keyword evidence="2 4" id="KW-0808">Transferase</keyword>
<dbReference type="SUPFAM" id="SSF53901">
    <property type="entry name" value="Thiolase-like"/>
    <property type="match status" value="2"/>
</dbReference>
<evidence type="ECO:0000256" key="2">
    <source>
        <dbReference type="ARBA" id="ARBA00022679"/>
    </source>
</evidence>
<dbReference type="PIRSF" id="PIRSF000429">
    <property type="entry name" value="Ac-CoA_Ac_transf"/>
    <property type="match status" value="1"/>
</dbReference>
<dbReference type="Pfam" id="PF02803">
    <property type="entry name" value="Thiolase_C"/>
    <property type="match status" value="1"/>
</dbReference>
<dbReference type="PANTHER" id="PTHR43365:SF1">
    <property type="entry name" value="ACETYL-COA C-ACYLTRANSFERASE"/>
    <property type="match status" value="1"/>
</dbReference>
<dbReference type="InterPro" id="IPR020616">
    <property type="entry name" value="Thiolase_N"/>
</dbReference>
<dbReference type="AlphaFoldDB" id="A0A371PA41"/>
<evidence type="ECO:0000259" key="6">
    <source>
        <dbReference type="Pfam" id="PF02803"/>
    </source>
</evidence>
<accession>A0A371PA41</accession>
<evidence type="ECO:0000313" key="8">
    <source>
        <dbReference type="Proteomes" id="UP000265581"/>
    </source>
</evidence>
<dbReference type="PANTHER" id="PTHR43365">
    <property type="entry name" value="BLR7806 PROTEIN"/>
    <property type="match status" value="1"/>
</dbReference>
<dbReference type="Gene3D" id="3.40.47.10">
    <property type="match status" value="2"/>
</dbReference>
<gene>
    <name evidence="7" type="ORF">DX116_03995</name>
</gene>
<dbReference type="RefSeq" id="WP_119702885.1">
    <property type="nucleotide sequence ID" value="NZ_JBHSOI010000001.1"/>
</dbReference>
<evidence type="ECO:0000256" key="1">
    <source>
        <dbReference type="ARBA" id="ARBA00010982"/>
    </source>
</evidence>
<dbReference type="PROSITE" id="PS00098">
    <property type="entry name" value="THIOLASE_1"/>
    <property type="match status" value="1"/>
</dbReference>
<dbReference type="InterPro" id="IPR020617">
    <property type="entry name" value="Thiolase_C"/>
</dbReference>
<dbReference type="Proteomes" id="UP000265581">
    <property type="component" value="Unassembled WGS sequence"/>
</dbReference>
<feature type="domain" description="Thiolase N-terminal" evidence="5">
    <location>
        <begin position="9"/>
        <end position="231"/>
    </location>
</feature>
<reference evidence="7 8" key="1">
    <citation type="submission" date="2018-08" db="EMBL/GenBank/DDBJ databases">
        <title>Aeromicrobium sp. M2KJ-4, whole genome shotgun sequence.</title>
        <authorList>
            <person name="Tuo L."/>
        </authorList>
    </citation>
    <scope>NUCLEOTIDE SEQUENCE [LARGE SCALE GENOMIC DNA]</scope>
    <source>
        <strain evidence="7 8">M2KJ-4</strain>
    </source>
</reference>
<proteinExistence type="inferred from homology"/>
<feature type="domain" description="Thiolase C-terminal" evidence="6">
    <location>
        <begin position="287"/>
        <end position="408"/>
    </location>
</feature>
<dbReference type="InterPro" id="IPR002155">
    <property type="entry name" value="Thiolase"/>
</dbReference>